<dbReference type="EMBL" id="CAJMXA010001366">
    <property type="protein sequence ID" value="CAE6459306.1"/>
    <property type="molecule type" value="Genomic_DNA"/>
</dbReference>
<reference evidence="1" key="1">
    <citation type="submission" date="2021-01" db="EMBL/GenBank/DDBJ databases">
        <authorList>
            <person name="Kaushik A."/>
        </authorList>
    </citation>
    <scope>NUCLEOTIDE SEQUENCE</scope>
    <source>
        <strain evidence="1">AG6-10EEA</strain>
    </source>
</reference>
<evidence type="ECO:0000313" key="1">
    <source>
        <dbReference type="EMBL" id="CAE6459306.1"/>
    </source>
</evidence>
<organism evidence="1 2">
    <name type="scientific">Rhizoctonia solani</name>
    <dbReference type="NCBI Taxonomy" id="456999"/>
    <lineage>
        <taxon>Eukaryota</taxon>
        <taxon>Fungi</taxon>
        <taxon>Dikarya</taxon>
        <taxon>Basidiomycota</taxon>
        <taxon>Agaricomycotina</taxon>
        <taxon>Agaricomycetes</taxon>
        <taxon>Cantharellales</taxon>
        <taxon>Ceratobasidiaceae</taxon>
        <taxon>Rhizoctonia</taxon>
    </lineage>
</organism>
<dbReference type="AlphaFoldDB" id="A0A8H3GPA4"/>
<sequence>MASESGRSTYVQDAHEKGDLKSLTEAYAAMENQETNFWVQKYVRSDETIFILHNQEPGAFGKGVDTHFSWAFNSIMIKGSFNILTFKITASIGVNVSFLGDKWIGSVGGDLKHGAETHIDSELAKGKVTLNMQEGQLWVKLEIDCPFHREATIEKDFRIITF</sequence>
<dbReference type="Proteomes" id="UP000663853">
    <property type="component" value="Unassembled WGS sequence"/>
</dbReference>
<protein>
    <submittedName>
        <fullName evidence="1">Uncharacterized protein</fullName>
    </submittedName>
</protein>
<evidence type="ECO:0000313" key="2">
    <source>
        <dbReference type="Proteomes" id="UP000663853"/>
    </source>
</evidence>
<name>A0A8H3GPA4_9AGAM</name>
<proteinExistence type="predicted"/>
<comment type="caution">
    <text evidence="1">The sequence shown here is derived from an EMBL/GenBank/DDBJ whole genome shotgun (WGS) entry which is preliminary data.</text>
</comment>
<accession>A0A8H3GPA4</accession>
<gene>
    <name evidence="1" type="ORF">RDB_LOCUS59965</name>
</gene>